<dbReference type="PANTHER" id="PTHR11579">
    <property type="entry name" value="PROTEIN-L-ISOASPARTATE O-METHYLTRANSFERASE"/>
    <property type="match status" value="1"/>
</dbReference>
<name>A0ABT3FXI0_9BACT</name>
<reference evidence="8" key="1">
    <citation type="submission" date="2022-10" db="EMBL/GenBank/DDBJ databases">
        <title>Luteolibacter sp. GHJ8, whole genome shotgun sequencing project.</title>
        <authorList>
            <person name="Zhao G."/>
            <person name="Shen L."/>
        </authorList>
    </citation>
    <scope>NUCLEOTIDE SEQUENCE</scope>
    <source>
        <strain evidence="8">GHJ8</strain>
    </source>
</reference>
<evidence type="ECO:0000256" key="3">
    <source>
        <dbReference type="ARBA" id="ARBA00022490"/>
    </source>
</evidence>
<proteinExistence type="inferred from homology"/>
<comment type="subcellular location">
    <subcellularLocation>
        <location evidence="1 7">Cytoplasm</location>
    </subcellularLocation>
</comment>
<dbReference type="InterPro" id="IPR029063">
    <property type="entry name" value="SAM-dependent_MTases_sf"/>
</dbReference>
<evidence type="ECO:0000256" key="7">
    <source>
        <dbReference type="HAMAP-Rule" id="MF_00090"/>
    </source>
</evidence>
<dbReference type="PANTHER" id="PTHR11579:SF0">
    <property type="entry name" value="PROTEIN-L-ISOASPARTATE(D-ASPARTATE) O-METHYLTRANSFERASE"/>
    <property type="match status" value="1"/>
</dbReference>
<keyword evidence="4 7" id="KW-0489">Methyltransferase</keyword>
<dbReference type="EC" id="2.1.1.77" evidence="7"/>
<evidence type="ECO:0000313" key="8">
    <source>
        <dbReference type="EMBL" id="MCW1912274.1"/>
    </source>
</evidence>
<evidence type="ECO:0000256" key="5">
    <source>
        <dbReference type="ARBA" id="ARBA00022679"/>
    </source>
</evidence>
<dbReference type="Proteomes" id="UP001165653">
    <property type="component" value="Unassembled WGS sequence"/>
</dbReference>
<dbReference type="InterPro" id="IPR000682">
    <property type="entry name" value="PCMT"/>
</dbReference>
<sequence>MKVERERMVNEQIVRRGVKDARLLEVMKITPREEFMPLDTRELAYDDRAIPIGYGQTISQPYIVAFMTEALGLKPQDRVLEIGTGSGYQAAVLAGLVKEVYTIEIVEVLGKQAALTLERLNYKNVATRIGDGYRGWPEAAPFDAIIVTCAPDDVPAPLVEQLAEGGRMIIPVGPEGQPQNLIMLRKTNGEIVKQKSLPVVFVPMTGEGKK</sequence>
<dbReference type="SUPFAM" id="SSF53335">
    <property type="entry name" value="S-adenosyl-L-methionine-dependent methyltransferases"/>
    <property type="match status" value="1"/>
</dbReference>
<dbReference type="GO" id="GO:0004719">
    <property type="term" value="F:protein-L-isoaspartate (D-aspartate) O-methyltransferase activity"/>
    <property type="evidence" value="ECO:0007669"/>
    <property type="project" value="UniProtKB-EC"/>
</dbReference>
<keyword evidence="5 7" id="KW-0808">Transferase</keyword>
<comment type="function">
    <text evidence="7">Catalyzes the methyl esterification of L-isoaspartyl residues in peptides and proteins that result from spontaneous decomposition of normal L-aspartyl and L-asparaginyl residues. It plays a role in the repair and/or degradation of damaged proteins.</text>
</comment>
<comment type="caution">
    <text evidence="8">The sequence shown here is derived from an EMBL/GenBank/DDBJ whole genome shotgun (WGS) entry which is preliminary data.</text>
</comment>
<comment type="catalytic activity">
    <reaction evidence="7">
        <text>[protein]-L-isoaspartate + S-adenosyl-L-methionine = [protein]-L-isoaspartate alpha-methyl ester + S-adenosyl-L-homocysteine</text>
        <dbReference type="Rhea" id="RHEA:12705"/>
        <dbReference type="Rhea" id="RHEA-COMP:12143"/>
        <dbReference type="Rhea" id="RHEA-COMP:12144"/>
        <dbReference type="ChEBI" id="CHEBI:57856"/>
        <dbReference type="ChEBI" id="CHEBI:59789"/>
        <dbReference type="ChEBI" id="CHEBI:90596"/>
        <dbReference type="ChEBI" id="CHEBI:90598"/>
        <dbReference type="EC" id="2.1.1.77"/>
    </reaction>
</comment>
<dbReference type="NCBIfam" id="NF001453">
    <property type="entry name" value="PRK00312.1"/>
    <property type="match status" value="1"/>
</dbReference>
<protein>
    <recommendedName>
        <fullName evidence="7">Protein-L-isoaspartate O-methyltransferase</fullName>
        <ecNumber evidence="7">2.1.1.77</ecNumber>
    </recommendedName>
    <alternativeName>
        <fullName evidence="7">L-isoaspartyl protein carboxyl methyltransferase</fullName>
    </alternativeName>
    <alternativeName>
        <fullName evidence="7">Protein L-isoaspartyl methyltransferase</fullName>
    </alternativeName>
    <alternativeName>
        <fullName evidence="7">Protein-beta-aspartate methyltransferase</fullName>
        <shortName evidence="7">PIMT</shortName>
    </alternativeName>
</protein>
<gene>
    <name evidence="7" type="primary">pcm</name>
    <name evidence="8" type="ORF">OJ996_01735</name>
</gene>
<dbReference type="Pfam" id="PF01135">
    <property type="entry name" value="PCMT"/>
    <property type="match status" value="1"/>
</dbReference>
<evidence type="ECO:0000256" key="4">
    <source>
        <dbReference type="ARBA" id="ARBA00022603"/>
    </source>
</evidence>
<feature type="active site" evidence="7">
    <location>
        <position position="59"/>
    </location>
</feature>
<dbReference type="NCBIfam" id="TIGR00080">
    <property type="entry name" value="pimt"/>
    <property type="match status" value="1"/>
</dbReference>
<evidence type="ECO:0000313" key="9">
    <source>
        <dbReference type="Proteomes" id="UP001165653"/>
    </source>
</evidence>
<keyword evidence="6 7" id="KW-0949">S-adenosyl-L-methionine</keyword>
<dbReference type="CDD" id="cd02440">
    <property type="entry name" value="AdoMet_MTases"/>
    <property type="match status" value="1"/>
</dbReference>
<organism evidence="8 9">
    <name type="scientific">Luteolibacter rhizosphaerae</name>
    <dbReference type="NCBI Taxonomy" id="2989719"/>
    <lineage>
        <taxon>Bacteria</taxon>
        <taxon>Pseudomonadati</taxon>
        <taxon>Verrucomicrobiota</taxon>
        <taxon>Verrucomicrobiia</taxon>
        <taxon>Verrucomicrobiales</taxon>
        <taxon>Verrucomicrobiaceae</taxon>
        <taxon>Luteolibacter</taxon>
    </lineage>
</organism>
<keyword evidence="9" id="KW-1185">Reference proteome</keyword>
<comment type="similarity">
    <text evidence="2 7">Belongs to the methyltransferase superfamily. L-isoaspartyl/D-aspartyl protein methyltransferase family.</text>
</comment>
<evidence type="ECO:0000256" key="1">
    <source>
        <dbReference type="ARBA" id="ARBA00004496"/>
    </source>
</evidence>
<dbReference type="GO" id="GO:0032259">
    <property type="term" value="P:methylation"/>
    <property type="evidence" value="ECO:0007669"/>
    <property type="project" value="UniProtKB-KW"/>
</dbReference>
<evidence type="ECO:0000256" key="6">
    <source>
        <dbReference type="ARBA" id="ARBA00022691"/>
    </source>
</evidence>
<dbReference type="HAMAP" id="MF_00090">
    <property type="entry name" value="PIMT"/>
    <property type="match status" value="1"/>
</dbReference>
<dbReference type="EMBL" id="JAPDDR010000001">
    <property type="protein sequence ID" value="MCW1912274.1"/>
    <property type="molecule type" value="Genomic_DNA"/>
</dbReference>
<keyword evidence="3 7" id="KW-0963">Cytoplasm</keyword>
<dbReference type="Gene3D" id="3.40.50.150">
    <property type="entry name" value="Vaccinia Virus protein VP39"/>
    <property type="match status" value="1"/>
</dbReference>
<dbReference type="PROSITE" id="PS01279">
    <property type="entry name" value="PCMT"/>
    <property type="match status" value="1"/>
</dbReference>
<evidence type="ECO:0000256" key="2">
    <source>
        <dbReference type="ARBA" id="ARBA00005369"/>
    </source>
</evidence>
<accession>A0ABT3FXI0</accession>